<sequence>MGFFRSQEEAAKQLVRSAIAAGIYNDLGSGSNIDLCVISKNKLDFLRPFDMPNKKGERQGRYKCDRGTTGILTEKVTLLDLEVVDETVQTMDTS</sequence>
<accession>A0ACB8EYR3</accession>
<protein>
    <submittedName>
        <fullName evidence="1">Proteasome subunit beta type-7</fullName>
    </submittedName>
</protein>
<gene>
    <name evidence="1" type="primary">PSMB7_1</name>
    <name evidence="1" type="ORF">K3G42_013146</name>
</gene>
<reference evidence="1" key="1">
    <citation type="submission" date="2021-08" db="EMBL/GenBank/DDBJ databases">
        <title>The first chromosome-level gecko genome reveals the dynamic sex chromosomes of Neotropical dwarf geckos (Sphaerodactylidae: Sphaerodactylus).</title>
        <authorList>
            <person name="Pinto B.J."/>
            <person name="Keating S.E."/>
            <person name="Gamble T."/>
        </authorList>
    </citation>
    <scope>NUCLEOTIDE SEQUENCE</scope>
    <source>
        <strain evidence="1">TG3544</strain>
    </source>
</reference>
<proteinExistence type="predicted"/>
<name>A0ACB8EYR3_9SAUR</name>
<dbReference type="EMBL" id="CM037625">
    <property type="protein sequence ID" value="KAH7998141.1"/>
    <property type="molecule type" value="Genomic_DNA"/>
</dbReference>
<keyword evidence="1" id="KW-0647">Proteasome</keyword>
<comment type="caution">
    <text evidence="1">The sequence shown here is derived from an EMBL/GenBank/DDBJ whole genome shotgun (WGS) entry which is preliminary data.</text>
</comment>
<keyword evidence="2" id="KW-1185">Reference proteome</keyword>
<evidence type="ECO:0000313" key="1">
    <source>
        <dbReference type="EMBL" id="KAH7998141.1"/>
    </source>
</evidence>
<dbReference type="Proteomes" id="UP000827872">
    <property type="component" value="Linkage Group LG12"/>
</dbReference>
<organism evidence="1 2">
    <name type="scientific">Sphaerodactylus townsendi</name>
    <dbReference type="NCBI Taxonomy" id="933632"/>
    <lineage>
        <taxon>Eukaryota</taxon>
        <taxon>Metazoa</taxon>
        <taxon>Chordata</taxon>
        <taxon>Craniata</taxon>
        <taxon>Vertebrata</taxon>
        <taxon>Euteleostomi</taxon>
        <taxon>Lepidosauria</taxon>
        <taxon>Squamata</taxon>
        <taxon>Bifurcata</taxon>
        <taxon>Gekkota</taxon>
        <taxon>Sphaerodactylidae</taxon>
        <taxon>Sphaerodactylus</taxon>
    </lineage>
</organism>
<evidence type="ECO:0000313" key="2">
    <source>
        <dbReference type="Proteomes" id="UP000827872"/>
    </source>
</evidence>